<organism evidence="1 2">
    <name type="scientific">Nocardioides dubius</name>
    <dbReference type="NCBI Taxonomy" id="317019"/>
    <lineage>
        <taxon>Bacteria</taxon>
        <taxon>Bacillati</taxon>
        <taxon>Actinomycetota</taxon>
        <taxon>Actinomycetes</taxon>
        <taxon>Propionibacteriales</taxon>
        <taxon>Nocardioidaceae</taxon>
        <taxon>Nocardioides</taxon>
    </lineage>
</organism>
<name>A0ABN1TTW6_9ACTN</name>
<dbReference type="GO" id="GO:0016301">
    <property type="term" value="F:kinase activity"/>
    <property type="evidence" value="ECO:0007669"/>
    <property type="project" value="UniProtKB-KW"/>
</dbReference>
<evidence type="ECO:0000313" key="1">
    <source>
        <dbReference type="EMBL" id="GAA1102829.1"/>
    </source>
</evidence>
<protein>
    <submittedName>
        <fullName evidence="1">NAD(+)/NADH kinase</fullName>
    </submittedName>
</protein>
<keyword evidence="1" id="KW-0418">Kinase</keyword>
<dbReference type="SUPFAM" id="SSF111331">
    <property type="entry name" value="NAD kinase/diacylglycerol kinase-like"/>
    <property type="match status" value="1"/>
</dbReference>
<dbReference type="Proteomes" id="UP001501581">
    <property type="component" value="Unassembled WGS sequence"/>
</dbReference>
<dbReference type="InterPro" id="IPR016064">
    <property type="entry name" value="NAD/diacylglycerol_kinase_sf"/>
</dbReference>
<sequence>MSLTPRVVVVTRRSEYDEMLATHGTRGQAAFFLSTRGRDIAEVEERHRRLQRAIEVATAAIPVDWRRGVVERSDVSRFLFSPDDVVLVVGQDGLVANVAKYLDGQPVIGVDPEPGHNAGVLVTHAAGDVGDLLRAPGDVRERTMVEARLDDGQRLLALNEIFIGHPSHQTARYDLRTPDGGAESQASSGVIVATGTGATGWCRSVARERHSPLALPTPADPRLVWFVREAWPSPATGTTLTEGELVGTELTLTVQSDRLVAFGDGIEADALSLTWGQTLSIGRSEKVLRLVARGAGLADR</sequence>
<proteinExistence type="predicted"/>
<gene>
    <name evidence="1" type="ORF">GCM10009668_21810</name>
</gene>
<dbReference type="PANTHER" id="PTHR13158:SF5">
    <property type="entry name" value="NAD KINASE 2, MITOCHONDRIAL"/>
    <property type="match status" value="1"/>
</dbReference>
<dbReference type="RefSeq" id="WP_343994261.1">
    <property type="nucleotide sequence ID" value="NZ_BAAALG010000009.1"/>
</dbReference>
<reference evidence="1 2" key="1">
    <citation type="journal article" date="2019" name="Int. J. Syst. Evol. Microbiol.">
        <title>The Global Catalogue of Microorganisms (GCM) 10K type strain sequencing project: providing services to taxonomists for standard genome sequencing and annotation.</title>
        <authorList>
            <consortium name="The Broad Institute Genomics Platform"/>
            <consortium name="The Broad Institute Genome Sequencing Center for Infectious Disease"/>
            <person name="Wu L."/>
            <person name="Ma J."/>
        </authorList>
    </citation>
    <scope>NUCLEOTIDE SEQUENCE [LARGE SCALE GENOMIC DNA]</scope>
    <source>
        <strain evidence="1 2">JCM 13008</strain>
    </source>
</reference>
<dbReference type="PANTHER" id="PTHR13158">
    <property type="match status" value="1"/>
</dbReference>
<dbReference type="Gene3D" id="2.60.200.30">
    <property type="entry name" value="Probable inorganic polyphosphate/atp-NAD kinase, domain 2"/>
    <property type="match status" value="1"/>
</dbReference>
<evidence type="ECO:0000313" key="2">
    <source>
        <dbReference type="Proteomes" id="UP001501581"/>
    </source>
</evidence>
<accession>A0ABN1TTW6</accession>
<comment type="caution">
    <text evidence="1">The sequence shown here is derived from an EMBL/GenBank/DDBJ whole genome shotgun (WGS) entry which is preliminary data.</text>
</comment>
<keyword evidence="2" id="KW-1185">Reference proteome</keyword>
<dbReference type="InterPro" id="IPR017437">
    <property type="entry name" value="ATP-NAD_kinase_PpnK-typ_C"/>
</dbReference>
<dbReference type="EMBL" id="BAAALG010000009">
    <property type="protein sequence ID" value="GAA1102829.1"/>
    <property type="molecule type" value="Genomic_DNA"/>
</dbReference>
<keyword evidence="1" id="KW-0808">Transferase</keyword>